<evidence type="ECO:0000313" key="2">
    <source>
        <dbReference type="Proteomes" id="UP000322234"/>
    </source>
</evidence>
<reference evidence="1" key="1">
    <citation type="submission" date="2019-10" db="EMBL/GenBank/DDBJ databases">
        <title>The sequence and de novo assembly of the wild yak genome.</title>
        <authorList>
            <person name="Liu Y."/>
        </authorList>
    </citation>
    <scope>NUCLEOTIDE SEQUENCE [LARGE SCALE GENOMIC DNA]</scope>
    <source>
        <strain evidence="1">WY2019</strain>
    </source>
</reference>
<dbReference type="AlphaFoldDB" id="A0A6B0S6V7"/>
<gene>
    <name evidence="1" type="ORF">E5288_WYG006646</name>
</gene>
<proteinExistence type="predicted"/>
<accession>A0A6B0S6V7</accession>
<sequence>MLPVPGCGPRPFPRTPRGCIGLSAQPILKSSAVSAGSRSLATSISTVLTSLSSPLARSARSCGVHCDAT</sequence>
<name>A0A6B0S6V7_9CETA</name>
<dbReference type="Proteomes" id="UP000322234">
    <property type="component" value="Unassembled WGS sequence"/>
</dbReference>
<evidence type="ECO:0000313" key="1">
    <source>
        <dbReference type="EMBL" id="MXQ97852.1"/>
    </source>
</evidence>
<organism evidence="1 2">
    <name type="scientific">Bos mutus</name>
    <name type="common">wild yak</name>
    <dbReference type="NCBI Taxonomy" id="72004"/>
    <lineage>
        <taxon>Eukaryota</taxon>
        <taxon>Metazoa</taxon>
        <taxon>Chordata</taxon>
        <taxon>Craniata</taxon>
        <taxon>Vertebrata</taxon>
        <taxon>Euteleostomi</taxon>
        <taxon>Mammalia</taxon>
        <taxon>Eutheria</taxon>
        <taxon>Laurasiatheria</taxon>
        <taxon>Artiodactyla</taxon>
        <taxon>Ruminantia</taxon>
        <taxon>Pecora</taxon>
        <taxon>Bovidae</taxon>
        <taxon>Bovinae</taxon>
        <taxon>Bos</taxon>
    </lineage>
</organism>
<comment type="caution">
    <text evidence="1">The sequence shown here is derived from an EMBL/GenBank/DDBJ whole genome shotgun (WGS) entry which is preliminary data.</text>
</comment>
<protein>
    <submittedName>
        <fullName evidence="1">Uncharacterized protein</fullName>
    </submittedName>
</protein>
<keyword evidence="2" id="KW-1185">Reference proteome</keyword>
<dbReference type="EMBL" id="VBQZ03000204">
    <property type="protein sequence ID" value="MXQ97852.1"/>
    <property type="molecule type" value="Genomic_DNA"/>
</dbReference>